<evidence type="ECO:0000256" key="1">
    <source>
        <dbReference type="ARBA" id="ARBA00022679"/>
    </source>
</evidence>
<evidence type="ECO:0000313" key="4">
    <source>
        <dbReference type="EMBL" id="MBB6049369.1"/>
    </source>
</evidence>
<dbReference type="InterPro" id="IPR000182">
    <property type="entry name" value="GNAT_dom"/>
</dbReference>
<keyword evidence="5" id="KW-1185">Reference proteome</keyword>
<evidence type="ECO:0000259" key="3">
    <source>
        <dbReference type="PROSITE" id="PS51186"/>
    </source>
</evidence>
<dbReference type="Proteomes" id="UP000520814">
    <property type="component" value="Unassembled WGS sequence"/>
</dbReference>
<keyword evidence="2" id="KW-0012">Acyltransferase</keyword>
<dbReference type="AlphaFoldDB" id="A0A7W9W4F1"/>
<dbReference type="EMBL" id="JACHGW010000001">
    <property type="protein sequence ID" value="MBB6049369.1"/>
    <property type="molecule type" value="Genomic_DNA"/>
</dbReference>
<reference evidence="4 5" key="1">
    <citation type="submission" date="2020-08" db="EMBL/GenBank/DDBJ databases">
        <title>Genomic Encyclopedia of Type Strains, Phase IV (KMG-IV): sequencing the most valuable type-strain genomes for metagenomic binning, comparative biology and taxonomic classification.</title>
        <authorList>
            <person name="Goeker M."/>
        </authorList>
    </citation>
    <scope>NUCLEOTIDE SEQUENCE [LARGE SCALE GENOMIC DNA]</scope>
    <source>
        <strain evidence="4 5">DSM 23562</strain>
    </source>
</reference>
<dbReference type="GO" id="GO:0016747">
    <property type="term" value="F:acyltransferase activity, transferring groups other than amino-acyl groups"/>
    <property type="evidence" value="ECO:0007669"/>
    <property type="project" value="InterPro"/>
</dbReference>
<keyword evidence="1 4" id="KW-0808">Transferase</keyword>
<dbReference type="Gene3D" id="3.40.630.30">
    <property type="match status" value="1"/>
</dbReference>
<evidence type="ECO:0000256" key="2">
    <source>
        <dbReference type="ARBA" id="ARBA00023315"/>
    </source>
</evidence>
<feature type="domain" description="N-acetyltransferase" evidence="3">
    <location>
        <begin position="181"/>
        <end position="326"/>
    </location>
</feature>
<evidence type="ECO:0000313" key="5">
    <source>
        <dbReference type="Proteomes" id="UP000520814"/>
    </source>
</evidence>
<organism evidence="4 5">
    <name type="scientific">Armatimonas rosea</name>
    <dbReference type="NCBI Taxonomy" id="685828"/>
    <lineage>
        <taxon>Bacteria</taxon>
        <taxon>Bacillati</taxon>
        <taxon>Armatimonadota</taxon>
        <taxon>Armatimonadia</taxon>
        <taxon>Armatimonadales</taxon>
        <taxon>Armatimonadaceae</taxon>
        <taxon>Armatimonas</taxon>
    </lineage>
</organism>
<feature type="domain" description="N-acetyltransferase" evidence="3">
    <location>
        <begin position="1"/>
        <end position="153"/>
    </location>
</feature>
<proteinExistence type="predicted"/>
<dbReference type="RefSeq" id="WP_184192977.1">
    <property type="nucleotide sequence ID" value="NZ_JACHGW010000001.1"/>
</dbReference>
<dbReference type="PANTHER" id="PTHR43877">
    <property type="entry name" value="AMINOALKYLPHOSPHONATE N-ACETYLTRANSFERASE-RELATED-RELATED"/>
    <property type="match status" value="1"/>
</dbReference>
<dbReference type="CDD" id="cd04301">
    <property type="entry name" value="NAT_SF"/>
    <property type="match status" value="2"/>
</dbReference>
<dbReference type="PROSITE" id="PS51186">
    <property type="entry name" value="GNAT"/>
    <property type="match status" value="2"/>
</dbReference>
<accession>A0A7W9W4F1</accession>
<gene>
    <name evidence="4" type="ORF">HNQ39_001131</name>
</gene>
<name>A0A7W9W4F1_ARMRO</name>
<sequence length="326" mass="36690">MTLRDFNPEQDYEKLAALHNAVWPDYPVTVEELQSSDAQREAKLRHHRLLVEKDGHVVAQGRIGQSSWTYHPQKFYMGVDVHPDFRQRGIGKLLLAALEEKVADTNPIQYGADTREDKPESLGFLAKHGFVECMRAWESRLNVASVDLAPFAEARQKPLAHGLRLVDLATLLEEEGEDAYVKLHDMEMECDADVPLPEGEKHTPMTYDAWREMIRKSVRFTPECQFIAVAPDGQYAGISMLFPPKIGDYLSTGLTGVRRAYRRKGIALALKCMAVEYAKAKGVPEIRTDNAQSNRAMLSINEALGFEKQPAWIMYEKRLGGESSGG</sequence>
<comment type="caution">
    <text evidence="4">The sequence shown here is derived from an EMBL/GenBank/DDBJ whole genome shotgun (WGS) entry which is preliminary data.</text>
</comment>
<dbReference type="PANTHER" id="PTHR43877:SF6">
    <property type="entry name" value="GCN5-RELATED N-ACETYLTRANSFERASE"/>
    <property type="match status" value="1"/>
</dbReference>
<dbReference type="InterPro" id="IPR016181">
    <property type="entry name" value="Acyl_CoA_acyltransferase"/>
</dbReference>
<dbReference type="Pfam" id="PF00583">
    <property type="entry name" value="Acetyltransf_1"/>
    <property type="match status" value="2"/>
</dbReference>
<protein>
    <submittedName>
        <fullName evidence="4">GNAT superfamily N-acetyltransferase</fullName>
    </submittedName>
</protein>
<dbReference type="InterPro" id="IPR050832">
    <property type="entry name" value="Bact_Acetyltransf"/>
</dbReference>
<dbReference type="SUPFAM" id="SSF55729">
    <property type="entry name" value="Acyl-CoA N-acyltransferases (Nat)"/>
    <property type="match status" value="2"/>
</dbReference>